<organism evidence="1 2">
    <name type="scientific">Gottschalkia acidurici (strain ATCC 7906 / DSM 604 / BCRC 14475 / CIP 104303 / KCTC 5404 / NCIMB 10678 / 9a)</name>
    <name type="common">Clostridium acidurici</name>
    <dbReference type="NCBI Taxonomy" id="1128398"/>
    <lineage>
        <taxon>Bacteria</taxon>
        <taxon>Bacillati</taxon>
        <taxon>Bacillota</taxon>
        <taxon>Tissierellia</taxon>
        <taxon>Tissierellales</taxon>
        <taxon>Gottschalkiaceae</taxon>
        <taxon>Gottschalkia</taxon>
    </lineage>
</organism>
<accession>K0AUP3</accession>
<dbReference type="eggNOG" id="ENOG5033Q5A">
    <property type="taxonomic scope" value="Bacteria"/>
</dbReference>
<dbReference type="PATRIC" id="fig|1128398.3.peg.548"/>
<sequence>MITWEIKKILKSRNGIIALVLFFILSVSMVFMKPQTGDINNYGNENYQSVQDGNRKTITVQEQFEMKVEQLRELSKTEVKDDVSKDIKEISSKKLSAIESNEYKDVKFWKVFNHRMSHPFMMFIMLVIITIVFSNIYTDEVVSNVDDLILSSRNKSKALYSKLALSIGIPAVLYIVHLVTQFIITYIQYGKPINGDLQAIRIVDNIILLKDAYTINEFILLKIGIILIILMTLGVVASLFSFITKNSIQSTSGFLIFVILGKLITLVKVLPKEVLAIFSKINYIDLVFYFNTFAGMYFGRINLFNMSLDITNLCIGIMISILFISIFLCTRIFKSFLTR</sequence>
<dbReference type="EMBL" id="CP003326">
    <property type="protein sequence ID" value="AFS77598.1"/>
    <property type="molecule type" value="Genomic_DNA"/>
</dbReference>
<protein>
    <submittedName>
        <fullName evidence="1">Membrane protein</fullName>
    </submittedName>
</protein>
<dbReference type="PANTHER" id="PTHR37305:SF1">
    <property type="entry name" value="MEMBRANE PROTEIN"/>
    <property type="match status" value="1"/>
</dbReference>
<dbReference type="Proteomes" id="UP000006094">
    <property type="component" value="Chromosome"/>
</dbReference>
<dbReference type="PANTHER" id="PTHR37305">
    <property type="entry name" value="INTEGRAL MEMBRANE PROTEIN-RELATED"/>
    <property type="match status" value="1"/>
</dbReference>
<gene>
    <name evidence="1" type="ordered locus">Curi_c05230</name>
</gene>
<proteinExistence type="predicted"/>
<evidence type="ECO:0000313" key="1">
    <source>
        <dbReference type="EMBL" id="AFS77598.1"/>
    </source>
</evidence>
<keyword evidence="2" id="KW-1185">Reference proteome</keyword>
<reference evidence="1 2" key="1">
    <citation type="journal article" date="2012" name="PLoS ONE">
        <title>The purine-utilizing bacterium Clostridium acidurici 9a: a genome-guided metabolic reconsideration.</title>
        <authorList>
            <person name="Hartwich K."/>
            <person name="Poehlein A."/>
            <person name="Daniel R."/>
        </authorList>
    </citation>
    <scope>NUCLEOTIDE SEQUENCE [LARGE SCALE GENOMIC DNA]</scope>
    <source>
        <strain evidence="2">ATCC 7906 / DSM 604 / BCRC 14475 / CIP 104303 / KCTC 5404 / NCIMB 10678 / 9a</strain>
    </source>
</reference>
<dbReference type="STRING" id="1128398.Curi_c05230"/>
<dbReference type="RefSeq" id="WP_014966735.1">
    <property type="nucleotide sequence ID" value="NC_018664.1"/>
</dbReference>
<name>K0AUP3_GOTA9</name>
<dbReference type="HOGENOM" id="CLU_815989_0_0_9"/>
<evidence type="ECO:0000313" key="2">
    <source>
        <dbReference type="Proteomes" id="UP000006094"/>
    </source>
</evidence>
<dbReference type="AlphaFoldDB" id="K0AUP3"/>
<dbReference type="KEGG" id="cad:Curi_c05230"/>